<dbReference type="Proteomes" id="UP000294848">
    <property type="component" value="Unassembled WGS sequence"/>
</dbReference>
<name>A0A4R6HBL7_9BACT</name>
<gene>
    <name evidence="1" type="ORF">DET52_101716</name>
</gene>
<dbReference type="AlphaFoldDB" id="A0A4R6HBL7"/>
<evidence type="ECO:0000313" key="1">
    <source>
        <dbReference type="EMBL" id="TDO05358.1"/>
    </source>
</evidence>
<reference evidence="1 2" key="1">
    <citation type="submission" date="2019-03" db="EMBL/GenBank/DDBJ databases">
        <title>Freshwater and sediment microbial communities from various areas in North America, analyzing microbe dynamics in response to fracking.</title>
        <authorList>
            <person name="Lamendella R."/>
        </authorList>
    </citation>
    <scope>NUCLEOTIDE SEQUENCE [LARGE SCALE GENOMIC DNA]</scope>
    <source>
        <strain evidence="1 2">114D</strain>
    </source>
</reference>
<proteinExistence type="predicted"/>
<organism evidence="1 2">
    <name type="scientific">Sunxiuqinia elliptica</name>
    <dbReference type="NCBI Taxonomy" id="655355"/>
    <lineage>
        <taxon>Bacteria</taxon>
        <taxon>Pseudomonadati</taxon>
        <taxon>Bacteroidota</taxon>
        <taxon>Bacteroidia</taxon>
        <taxon>Marinilabiliales</taxon>
        <taxon>Prolixibacteraceae</taxon>
        <taxon>Sunxiuqinia</taxon>
    </lineage>
</organism>
<comment type="caution">
    <text evidence="1">The sequence shown here is derived from an EMBL/GenBank/DDBJ whole genome shotgun (WGS) entry which is preliminary data.</text>
</comment>
<sequence length="42" mass="4974">MSSTLILFPYKQYLTGQLTLLQDHIGAEKEMEYIHLLQELTY</sequence>
<evidence type="ECO:0000313" key="2">
    <source>
        <dbReference type="Proteomes" id="UP000294848"/>
    </source>
</evidence>
<accession>A0A4R6HBL7</accession>
<protein>
    <submittedName>
        <fullName evidence="1">Uncharacterized protein</fullName>
    </submittedName>
</protein>
<dbReference type="EMBL" id="SNWI01000001">
    <property type="protein sequence ID" value="TDO05358.1"/>
    <property type="molecule type" value="Genomic_DNA"/>
</dbReference>